<reference evidence="1" key="1">
    <citation type="journal article" date="2014" name="Front. Microbiol.">
        <title>High frequency of phylogenetically diverse reductive dehalogenase-homologous genes in deep subseafloor sedimentary metagenomes.</title>
        <authorList>
            <person name="Kawai M."/>
            <person name="Futagami T."/>
            <person name="Toyoda A."/>
            <person name="Takaki Y."/>
            <person name="Nishi S."/>
            <person name="Hori S."/>
            <person name="Arai W."/>
            <person name="Tsubouchi T."/>
            <person name="Morono Y."/>
            <person name="Uchiyama I."/>
            <person name="Ito T."/>
            <person name="Fujiyama A."/>
            <person name="Inagaki F."/>
            <person name="Takami H."/>
        </authorList>
    </citation>
    <scope>NUCLEOTIDE SEQUENCE</scope>
    <source>
        <strain evidence="1">Expedition CK06-06</strain>
    </source>
</reference>
<comment type="caution">
    <text evidence="1">The sequence shown here is derived from an EMBL/GenBank/DDBJ whole genome shotgun (WGS) entry which is preliminary data.</text>
</comment>
<name>X0XY75_9ZZZZ</name>
<proteinExistence type="predicted"/>
<accession>X0XY75</accession>
<evidence type="ECO:0000313" key="1">
    <source>
        <dbReference type="EMBL" id="GAG48379.1"/>
    </source>
</evidence>
<feature type="non-terminal residue" evidence="1">
    <location>
        <position position="1"/>
    </location>
</feature>
<protein>
    <submittedName>
        <fullName evidence="1">Uncharacterized protein</fullName>
    </submittedName>
</protein>
<organism evidence="1">
    <name type="scientific">marine sediment metagenome</name>
    <dbReference type="NCBI Taxonomy" id="412755"/>
    <lineage>
        <taxon>unclassified sequences</taxon>
        <taxon>metagenomes</taxon>
        <taxon>ecological metagenomes</taxon>
    </lineage>
</organism>
<gene>
    <name evidence="1" type="ORF">S01H1_77024</name>
</gene>
<dbReference type="AlphaFoldDB" id="X0XY75"/>
<dbReference type="EMBL" id="BARS01051750">
    <property type="protein sequence ID" value="GAG48379.1"/>
    <property type="molecule type" value="Genomic_DNA"/>
</dbReference>
<sequence length="65" mass="7414">SLKNFYITWCFAIQNTYPNPLSGAHTKKETYTHTPIISLRVHADIEVTRHDLSALSLISRQNCVV</sequence>